<dbReference type="EMBL" id="JABSTV010001251">
    <property type="protein sequence ID" value="KAH7952490.1"/>
    <property type="molecule type" value="Genomic_DNA"/>
</dbReference>
<evidence type="ECO:0000313" key="2">
    <source>
        <dbReference type="Proteomes" id="UP000821837"/>
    </source>
</evidence>
<dbReference type="AlphaFoldDB" id="A0A9D4PVL0"/>
<evidence type="ECO:0000313" key="1">
    <source>
        <dbReference type="EMBL" id="KAH7952490.1"/>
    </source>
</evidence>
<reference evidence="1" key="2">
    <citation type="submission" date="2021-09" db="EMBL/GenBank/DDBJ databases">
        <authorList>
            <person name="Jia N."/>
            <person name="Wang J."/>
            <person name="Shi W."/>
            <person name="Du L."/>
            <person name="Sun Y."/>
            <person name="Zhan W."/>
            <person name="Jiang J."/>
            <person name="Wang Q."/>
            <person name="Zhang B."/>
            <person name="Ji P."/>
            <person name="Sakyi L.B."/>
            <person name="Cui X."/>
            <person name="Yuan T."/>
            <person name="Jiang B."/>
            <person name="Yang W."/>
            <person name="Lam T.T.-Y."/>
            <person name="Chang Q."/>
            <person name="Ding S."/>
            <person name="Wang X."/>
            <person name="Zhu J."/>
            <person name="Ruan X."/>
            <person name="Zhao L."/>
            <person name="Wei J."/>
            <person name="Que T."/>
            <person name="Du C."/>
            <person name="Cheng J."/>
            <person name="Dai P."/>
            <person name="Han X."/>
            <person name="Huang E."/>
            <person name="Gao Y."/>
            <person name="Liu J."/>
            <person name="Shao H."/>
            <person name="Ye R."/>
            <person name="Li L."/>
            <person name="Wei W."/>
            <person name="Wang X."/>
            <person name="Wang C."/>
            <person name="Huo Q."/>
            <person name="Li W."/>
            <person name="Guo W."/>
            <person name="Chen H."/>
            <person name="Chen S."/>
            <person name="Zhou L."/>
            <person name="Zhou L."/>
            <person name="Ni X."/>
            <person name="Tian J."/>
            <person name="Zhou Y."/>
            <person name="Sheng Y."/>
            <person name="Liu T."/>
            <person name="Pan Y."/>
            <person name="Xia L."/>
            <person name="Li J."/>
            <person name="Zhao F."/>
            <person name="Cao W."/>
        </authorList>
    </citation>
    <scope>NUCLEOTIDE SEQUENCE</scope>
    <source>
        <strain evidence="1">Rsan-2018</strain>
        <tissue evidence="1">Larvae</tissue>
    </source>
</reference>
<protein>
    <submittedName>
        <fullName evidence="1">Uncharacterized protein</fullName>
    </submittedName>
</protein>
<name>A0A9D4PVL0_RHISA</name>
<reference evidence="1" key="1">
    <citation type="journal article" date="2020" name="Cell">
        <title>Large-Scale Comparative Analyses of Tick Genomes Elucidate Their Genetic Diversity and Vector Capacities.</title>
        <authorList>
            <consortium name="Tick Genome and Microbiome Consortium (TIGMIC)"/>
            <person name="Jia N."/>
            <person name="Wang J."/>
            <person name="Shi W."/>
            <person name="Du L."/>
            <person name="Sun Y."/>
            <person name="Zhan W."/>
            <person name="Jiang J.F."/>
            <person name="Wang Q."/>
            <person name="Zhang B."/>
            <person name="Ji P."/>
            <person name="Bell-Sakyi L."/>
            <person name="Cui X.M."/>
            <person name="Yuan T.T."/>
            <person name="Jiang B.G."/>
            <person name="Yang W.F."/>
            <person name="Lam T.T."/>
            <person name="Chang Q.C."/>
            <person name="Ding S.J."/>
            <person name="Wang X.J."/>
            <person name="Zhu J.G."/>
            <person name="Ruan X.D."/>
            <person name="Zhao L."/>
            <person name="Wei J.T."/>
            <person name="Ye R.Z."/>
            <person name="Que T.C."/>
            <person name="Du C.H."/>
            <person name="Zhou Y.H."/>
            <person name="Cheng J.X."/>
            <person name="Dai P.F."/>
            <person name="Guo W.B."/>
            <person name="Han X.H."/>
            <person name="Huang E.J."/>
            <person name="Li L.F."/>
            <person name="Wei W."/>
            <person name="Gao Y.C."/>
            <person name="Liu J.Z."/>
            <person name="Shao H.Z."/>
            <person name="Wang X."/>
            <person name="Wang C.C."/>
            <person name="Yang T.C."/>
            <person name="Huo Q.B."/>
            <person name="Li W."/>
            <person name="Chen H.Y."/>
            <person name="Chen S.E."/>
            <person name="Zhou L.G."/>
            <person name="Ni X.B."/>
            <person name="Tian J.H."/>
            <person name="Sheng Y."/>
            <person name="Liu T."/>
            <person name="Pan Y.S."/>
            <person name="Xia L.Y."/>
            <person name="Li J."/>
            <person name="Zhao F."/>
            <person name="Cao W.C."/>
        </authorList>
    </citation>
    <scope>NUCLEOTIDE SEQUENCE</scope>
    <source>
        <strain evidence="1">Rsan-2018</strain>
    </source>
</reference>
<comment type="caution">
    <text evidence="1">The sequence shown here is derived from an EMBL/GenBank/DDBJ whole genome shotgun (WGS) entry which is preliminary data.</text>
</comment>
<keyword evidence="2" id="KW-1185">Reference proteome</keyword>
<sequence>MGMLVYRPSMYWRLNVSSSMADGRTRSQPMSRSVCSADVRNSPVDLKNSSTYFSKTTYGSENSAQDA</sequence>
<dbReference type="Proteomes" id="UP000821837">
    <property type="component" value="Chromosome 5"/>
</dbReference>
<proteinExistence type="predicted"/>
<gene>
    <name evidence="1" type="ORF">HPB52_023816</name>
</gene>
<organism evidence="1 2">
    <name type="scientific">Rhipicephalus sanguineus</name>
    <name type="common">Brown dog tick</name>
    <name type="synonym">Ixodes sanguineus</name>
    <dbReference type="NCBI Taxonomy" id="34632"/>
    <lineage>
        <taxon>Eukaryota</taxon>
        <taxon>Metazoa</taxon>
        <taxon>Ecdysozoa</taxon>
        <taxon>Arthropoda</taxon>
        <taxon>Chelicerata</taxon>
        <taxon>Arachnida</taxon>
        <taxon>Acari</taxon>
        <taxon>Parasitiformes</taxon>
        <taxon>Ixodida</taxon>
        <taxon>Ixodoidea</taxon>
        <taxon>Ixodidae</taxon>
        <taxon>Rhipicephalinae</taxon>
        <taxon>Rhipicephalus</taxon>
        <taxon>Rhipicephalus</taxon>
    </lineage>
</organism>
<accession>A0A9D4PVL0</accession>